<gene>
    <name evidence="1" type="ORF">jaqu_38790</name>
</gene>
<dbReference type="PATRIC" id="fig|935700.4.peg.3995"/>
<protein>
    <submittedName>
        <fullName evidence="1">Uncharacterized protein</fullName>
    </submittedName>
</protein>
<evidence type="ECO:0000313" key="2">
    <source>
        <dbReference type="Proteomes" id="UP000032232"/>
    </source>
</evidence>
<sequence>MSDYSDNGLGPFALQGAILRAWNTTVVTVLDGYEGKRDKEFTAHATRFEDSDTMLFFGYVA</sequence>
<proteinExistence type="predicted"/>
<dbReference type="OrthoDB" id="9932145at2"/>
<comment type="caution">
    <text evidence="1">The sequence shown here is derived from an EMBL/GenBank/DDBJ whole genome shotgun (WGS) entry which is preliminary data.</text>
</comment>
<keyword evidence="2" id="KW-1185">Reference proteome</keyword>
<organism evidence="1 2">
    <name type="scientific">Jannaschia aquimarina</name>
    <dbReference type="NCBI Taxonomy" id="935700"/>
    <lineage>
        <taxon>Bacteria</taxon>
        <taxon>Pseudomonadati</taxon>
        <taxon>Pseudomonadota</taxon>
        <taxon>Alphaproteobacteria</taxon>
        <taxon>Rhodobacterales</taxon>
        <taxon>Roseobacteraceae</taxon>
        <taxon>Jannaschia</taxon>
    </lineage>
</organism>
<dbReference type="AlphaFoldDB" id="A0A0D1EEU7"/>
<dbReference type="EMBL" id="JYFE01000075">
    <property type="protein sequence ID" value="KIT14405.1"/>
    <property type="molecule type" value="Genomic_DNA"/>
</dbReference>
<reference evidence="1 2" key="1">
    <citation type="submission" date="2015-02" db="EMBL/GenBank/DDBJ databases">
        <title>Genome Sequence of Jannaschia aquimarina DSM28248, a member of the Roseobacter clade.</title>
        <authorList>
            <person name="Voget S."/>
            <person name="Daniel R."/>
        </authorList>
    </citation>
    <scope>NUCLEOTIDE SEQUENCE [LARGE SCALE GENOMIC DNA]</scope>
    <source>
        <strain evidence="1 2">GSW-M26</strain>
    </source>
</reference>
<name>A0A0D1EEU7_9RHOB</name>
<dbReference type="Proteomes" id="UP000032232">
    <property type="component" value="Unassembled WGS sequence"/>
</dbReference>
<evidence type="ECO:0000313" key="1">
    <source>
        <dbReference type="EMBL" id="KIT14405.1"/>
    </source>
</evidence>
<dbReference type="RefSeq" id="WP_043920628.1">
    <property type="nucleotide sequence ID" value="NZ_FZPF01000029.1"/>
</dbReference>
<accession>A0A0D1EEU7</accession>